<proteinExistence type="predicted"/>
<name>X0RFJ4_9ZZZZ</name>
<comment type="caution">
    <text evidence="1">The sequence shown here is derived from an EMBL/GenBank/DDBJ whole genome shotgun (WGS) entry which is preliminary data.</text>
</comment>
<accession>X0RFJ4</accession>
<dbReference type="SUPFAM" id="SSF53927">
    <property type="entry name" value="Cytidine deaminase-like"/>
    <property type="match status" value="1"/>
</dbReference>
<dbReference type="AlphaFoldDB" id="X0RFJ4"/>
<dbReference type="CDD" id="cd01283">
    <property type="entry name" value="cytidine_deaminase"/>
    <property type="match status" value="1"/>
</dbReference>
<feature type="non-terminal residue" evidence="1">
    <location>
        <position position="56"/>
    </location>
</feature>
<dbReference type="Gene3D" id="3.40.140.10">
    <property type="entry name" value="Cytidine Deaminase, domain 2"/>
    <property type="match status" value="1"/>
</dbReference>
<dbReference type="GO" id="GO:0003824">
    <property type="term" value="F:catalytic activity"/>
    <property type="evidence" value="ECO:0007669"/>
    <property type="project" value="InterPro"/>
</dbReference>
<evidence type="ECO:0008006" key="2">
    <source>
        <dbReference type="Google" id="ProtNLM"/>
    </source>
</evidence>
<dbReference type="InterPro" id="IPR016193">
    <property type="entry name" value="Cytidine_deaminase-like"/>
</dbReference>
<protein>
    <recommendedName>
        <fullName evidence="2">CMP/dCMP-type deaminase domain-containing protein</fullName>
    </recommendedName>
</protein>
<dbReference type="EMBL" id="BARS01007608">
    <property type="protein sequence ID" value="GAF67679.1"/>
    <property type="molecule type" value="Genomic_DNA"/>
</dbReference>
<reference evidence="1" key="1">
    <citation type="journal article" date="2014" name="Front. Microbiol.">
        <title>High frequency of phylogenetically diverse reductive dehalogenase-homologous genes in deep subseafloor sedimentary metagenomes.</title>
        <authorList>
            <person name="Kawai M."/>
            <person name="Futagami T."/>
            <person name="Toyoda A."/>
            <person name="Takaki Y."/>
            <person name="Nishi S."/>
            <person name="Hori S."/>
            <person name="Arai W."/>
            <person name="Tsubouchi T."/>
            <person name="Morono Y."/>
            <person name="Uchiyama I."/>
            <person name="Ito T."/>
            <person name="Fujiyama A."/>
            <person name="Inagaki F."/>
            <person name="Takami H."/>
        </authorList>
    </citation>
    <scope>NUCLEOTIDE SEQUENCE</scope>
    <source>
        <strain evidence="1">Expedition CK06-06</strain>
    </source>
</reference>
<sequence length="56" mass="5917">MSKKRLEKVRLDTLEGTLVAQLAGSAMAAISFARAPLSGYRVGAAVLDKHGNIYLG</sequence>
<gene>
    <name evidence="1" type="ORF">S01H1_14611</name>
</gene>
<organism evidence="1">
    <name type="scientific">marine sediment metagenome</name>
    <dbReference type="NCBI Taxonomy" id="412755"/>
    <lineage>
        <taxon>unclassified sequences</taxon>
        <taxon>metagenomes</taxon>
        <taxon>ecological metagenomes</taxon>
    </lineage>
</organism>
<evidence type="ECO:0000313" key="1">
    <source>
        <dbReference type="EMBL" id="GAF67679.1"/>
    </source>
</evidence>